<dbReference type="SUPFAM" id="SSF51445">
    <property type="entry name" value="(Trans)glycosidases"/>
    <property type="match status" value="1"/>
</dbReference>
<sequence length="921" mass="100269">MILHHHHHSLPNLLTLLLLLTPVTSLPHNPSLSPPRTRTPLTTAWRFLRLPSTLADGLAYDLRPDHSNATNLTLLKPWILPAANPFLSDPATHHSVPTGRGPAAPEFAQEGFDDGRWEAVRVPHDWAVKGPFYVGEDVPVGGGMGRLPSQGVGWYRRWVDIPNDEDDEDGEDGEAHYYLDVDGAMAYASVWVNGVLAGGWPYGYNSFRVDLTGLVKTGRNFLAVRVDNPVASSRWYPGAGLYRNVWLTRVGGVGVGQWGTVVRTREGERKGEAVVELAVEVEMRGQGEKGVDARVVTEVHELETETGKVGKKVAEFASAAVTLEKGGDKQTVNSSVVIKNPKRWGPWTSQKPNLYVAVTSVYVGDRLADTYTTEFGIRTIVFDADKGLLVNGERIRIQGVNQHHDLGALGAAFNHRAAQRQLEILQDLGCNAIRMSHNPPAPELLELTDRMGFLVVDEIFDCWEREKNPNDFHLIFSDWAEPDLRAFLRRDRNHPSIIAWSVGNEVGEQYTDSAGAALAARLVAISHAEDPTRPATASMNYAKPTMPFPSPFDLISLNYQGEGIRDAPAYANLSGIKTPPLYPSFHTSFPNKLIFSSETAAALSSRGTYLFPVTNTTSSPVIDTLPSGGGDPAKHYVSAYELYTAPFGASADKVFASQDAHFPYVAGEFVWSGFDYLGEPTPYYTARSAYFGILDLAGFPKDRYFLYRARWRPELRKAHILPHWTWPGREGLVTPIHVFAGGGGKEAEVWVNGVSQGRVGRGAGSELGNGTSYRFRWDGVVYQPGRVRAVVYEEDGRGVWAEAEVTTAGEAAGVRLTADRAGIRGDGEDLSFVTVEVVDGDGNVVPNADAKVAYSLDGPGEIAATDNGDPTDMTSFVAKERKVFNGLGLVIVRASPGAKGTMTLKATAAGLKAAQITLKAL</sequence>
<keyword evidence="3" id="KW-0326">Glycosidase</keyword>
<evidence type="ECO:0000259" key="6">
    <source>
        <dbReference type="Pfam" id="PF02836"/>
    </source>
</evidence>
<keyword evidence="10" id="KW-1185">Reference proteome</keyword>
<dbReference type="InterPro" id="IPR048229">
    <property type="entry name" value="GalB-like"/>
</dbReference>
<dbReference type="AlphaFoldDB" id="A0AAN6MF04"/>
<feature type="domain" description="Glycoside hydrolase family 2 immunoglobulin-like beta-sandwich" evidence="5">
    <location>
        <begin position="274"/>
        <end position="378"/>
    </location>
</feature>
<evidence type="ECO:0000259" key="7">
    <source>
        <dbReference type="Pfam" id="PF16355"/>
    </source>
</evidence>
<keyword evidence="4" id="KW-0732">Signal</keyword>
<evidence type="ECO:0000256" key="4">
    <source>
        <dbReference type="SAM" id="SignalP"/>
    </source>
</evidence>
<organism evidence="9 10">
    <name type="scientific">Staphylotrichum tortipilum</name>
    <dbReference type="NCBI Taxonomy" id="2831512"/>
    <lineage>
        <taxon>Eukaryota</taxon>
        <taxon>Fungi</taxon>
        <taxon>Dikarya</taxon>
        <taxon>Ascomycota</taxon>
        <taxon>Pezizomycotina</taxon>
        <taxon>Sordariomycetes</taxon>
        <taxon>Sordariomycetidae</taxon>
        <taxon>Sordariales</taxon>
        <taxon>Chaetomiaceae</taxon>
        <taxon>Staphylotrichum</taxon>
    </lineage>
</organism>
<dbReference type="Gene3D" id="3.20.20.80">
    <property type="entry name" value="Glycosidases"/>
    <property type="match status" value="1"/>
</dbReference>
<dbReference type="PANTHER" id="PTHR42732:SF1">
    <property type="entry name" value="BETA-MANNOSIDASE"/>
    <property type="match status" value="1"/>
</dbReference>
<feature type="chain" id="PRO_5042892212" evidence="4">
    <location>
        <begin position="26"/>
        <end position="921"/>
    </location>
</feature>
<dbReference type="Gene3D" id="2.60.40.10">
    <property type="entry name" value="Immunoglobulins"/>
    <property type="match status" value="3"/>
</dbReference>
<dbReference type="Proteomes" id="UP001303889">
    <property type="component" value="Unassembled WGS sequence"/>
</dbReference>
<dbReference type="InterPro" id="IPR017853">
    <property type="entry name" value="GH"/>
</dbReference>
<accession>A0AAN6MF04</accession>
<dbReference type="InterPro" id="IPR040605">
    <property type="entry name" value="Glyco_hydro2_dom5"/>
</dbReference>
<protein>
    <submittedName>
        <fullName evidence="9">Glycoside hydrolase superfamily</fullName>
    </submittedName>
</protein>
<evidence type="ECO:0000259" key="5">
    <source>
        <dbReference type="Pfam" id="PF00703"/>
    </source>
</evidence>
<feature type="domain" description="DUF4982" evidence="7">
    <location>
        <begin position="732"/>
        <end position="798"/>
    </location>
</feature>
<dbReference type="Pfam" id="PF18565">
    <property type="entry name" value="Glyco_hydro2_C5"/>
    <property type="match status" value="1"/>
</dbReference>
<evidence type="ECO:0000256" key="3">
    <source>
        <dbReference type="ARBA" id="ARBA00023295"/>
    </source>
</evidence>
<dbReference type="EMBL" id="MU855849">
    <property type="protein sequence ID" value="KAK3898994.1"/>
    <property type="molecule type" value="Genomic_DNA"/>
</dbReference>
<gene>
    <name evidence="9" type="ORF">C8A05DRAFT_37399</name>
</gene>
<name>A0AAN6MF04_9PEZI</name>
<reference evidence="9" key="1">
    <citation type="journal article" date="2023" name="Mol. Phylogenet. Evol.">
        <title>Genome-scale phylogeny and comparative genomics of the fungal order Sordariales.</title>
        <authorList>
            <person name="Hensen N."/>
            <person name="Bonometti L."/>
            <person name="Westerberg I."/>
            <person name="Brannstrom I.O."/>
            <person name="Guillou S."/>
            <person name="Cros-Aarteil S."/>
            <person name="Calhoun S."/>
            <person name="Haridas S."/>
            <person name="Kuo A."/>
            <person name="Mondo S."/>
            <person name="Pangilinan J."/>
            <person name="Riley R."/>
            <person name="LaButti K."/>
            <person name="Andreopoulos B."/>
            <person name="Lipzen A."/>
            <person name="Chen C."/>
            <person name="Yan M."/>
            <person name="Daum C."/>
            <person name="Ng V."/>
            <person name="Clum A."/>
            <person name="Steindorff A."/>
            <person name="Ohm R.A."/>
            <person name="Martin F."/>
            <person name="Silar P."/>
            <person name="Natvig D.O."/>
            <person name="Lalanne C."/>
            <person name="Gautier V."/>
            <person name="Ament-Velasquez S.L."/>
            <person name="Kruys A."/>
            <person name="Hutchinson M.I."/>
            <person name="Powell A.J."/>
            <person name="Barry K."/>
            <person name="Miller A.N."/>
            <person name="Grigoriev I.V."/>
            <person name="Debuchy R."/>
            <person name="Gladieux P."/>
            <person name="Hiltunen Thoren M."/>
            <person name="Johannesson H."/>
        </authorList>
    </citation>
    <scope>NUCLEOTIDE SEQUENCE</scope>
    <source>
        <strain evidence="9">CBS 103.79</strain>
    </source>
</reference>
<dbReference type="Pfam" id="PF02836">
    <property type="entry name" value="Glyco_hydro_2_C"/>
    <property type="match status" value="1"/>
</dbReference>
<dbReference type="InterPro" id="IPR006103">
    <property type="entry name" value="Glyco_hydro_2_cat"/>
</dbReference>
<evidence type="ECO:0000313" key="9">
    <source>
        <dbReference type="EMBL" id="KAK3898994.1"/>
    </source>
</evidence>
<dbReference type="Pfam" id="PF16355">
    <property type="entry name" value="DUF4982"/>
    <property type="match status" value="1"/>
</dbReference>
<dbReference type="SUPFAM" id="SSF49785">
    <property type="entry name" value="Galactose-binding domain-like"/>
    <property type="match status" value="1"/>
</dbReference>
<evidence type="ECO:0000313" key="10">
    <source>
        <dbReference type="Proteomes" id="UP001303889"/>
    </source>
</evidence>
<dbReference type="InterPro" id="IPR051913">
    <property type="entry name" value="GH2_Domain-Containing"/>
</dbReference>
<dbReference type="Pfam" id="PF00703">
    <property type="entry name" value="Glyco_hydro_2"/>
    <property type="match status" value="1"/>
</dbReference>
<dbReference type="InterPro" id="IPR008979">
    <property type="entry name" value="Galactose-bd-like_sf"/>
</dbReference>
<dbReference type="InterPro" id="IPR006101">
    <property type="entry name" value="Glyco_hydro_2"/>
</dbReference>
<reference evidence="9" key="2">
    <citation type="submission" date="2023-05" db="EMBL/GenBank/DDBJ databases">
        <authorList>
            <consortium name="Lawrence Berkeley National Laboratory"/>
            <person name="Steindorff A."/>
            <person name="Hensen N."/>
            <person name="Bonometti L."/>
            <person name="Westerberg I."/>
            <person name="Brannstrom I.O."/>
            <person name="Guillou S."/>
            <person name="Cros-Aarteil S."/>
            <person name="Calhoun S."/>
            <person name="Haridas S."/>
            <person name="Kuo A."/>
            <person name="Mondo S."/>
            <person name="Pangilinan J."/>
            <person name="Riley R."/>
            <person name="Labutti K."/>
            <person name="Andreopoulos B."/>
            <person name="Lipzen A."/>
            <person name="Chen C."/>
            <person name="Yanf M."/>
            <person name="Daum C."/>
            <person name="Ng V."/>
            <person name="Clum A."/>
            <person name="Ohm R."/>
            <person name="Martin F."/>
            <person name="Silar P."/>
            <person name="Natvig D."/>
            <person name="Lalanne C."/>
            <person name="Gautier V."/>
            <person name="Ament-Velasquez S.L."/>
            <person name="Kruys A."/>
            <person name="Hutchinson M.I."/>
            <person name="Powell A.J."/>
            <person name="Barry K."/>
            <person name="Miller A.N."/>
            <person name="Grigoriev I.V."/>
            <person name="Debuchy R."/>
            <person name="Gladieux P."/>
            <person name="Thoren M.H."/>
            <person name="Johannesson H."/>
        </authorList>
    </citation>
    <scope>NUCLEOTIDE SEQUENCE</scope>
    <source>
        <strain evidence="9">CBS 103.79</strain>
    </source>
</reference>
<dbReference type="InterPro" id="IPR006102">
    <property type="entry name" value="Ig-like_GH2"/>
</dbReference>
<dbReference type="InterPro" id="IPR036156">
    <property type="entry name" value="Beta-gal/glucu_dom_sf"/>
</dbReference>
<dbReference type="PRINTS" id="PR00132">
    <property type="entry name" value="GLHYDRLASE2"/>
</dbReference>
<dbReference type="Gene3D" id="2.60.120.260">
    <property type="entry name" value="Galactose-binding domain-like"/>
    <property type="match status" value="1"/>
</dbReference>
<dbReference type="NCBIfam" id="NF041463">
    <property type="entry name" value="GalB"/>
    <property type="match status" value="1"/>
</dbReference>
<dbReference type="GO" id="GO:0005975">
    <property type="term" value="P:carbohydrate metabolic process"/>
    <property type="evidence" value="ECO:0007669"/>
    <property type="project" value="InterPro"/>
</dbReference>
<dbReference type="InterPro" id="IPR013783">
    <property type="entry name" value="Ig-like_fold"/>
</dbReference>
<proteinExistence type="inferred from homology"/>
<feature type="signal peptide" evidence="4">
    <location>
        <begin position="1"/>
        <end position="25"/>
    </location>
</feature>
<comment type="similarity">
    <text evidence="1">Belongs to the glycosyl hydrolase 2 family.</text>
</comment>
<evidence type="ECO:0000259" key="8">
    <source>
        <dbReference type="Pfam" id="PF18565"/>
    </source>
</evidence>
<feature type="domain" description="Glycoside hydrolase family 2 catalytic" evidence="6">
    <location>
        <begin position="385"/>
        <end position="540"/>
    </location>
</feature>
<comment type="caution">
    <text evidence="9">The sequence shown here is derived from an EMBL/GenBank/DDBJ whole genome shotgun (WGS) entry which is preliminary data.</text>
</comment>
<dbReference type="SUPFAM" id="SSF49303">
    <property type="entry name" value="beta-Galactosidase/glucuronidase domain"/>
    <property type="match status" value="1"/>
</dbReference>
<evidence type="ECO:0000256" key="2">
    <source>
        <dbReference type="ARBA" id="ARBA00022801"/>
    </source>
</evidence>
<dbReference type="GO" id="GO:0004553">
    <property type="term" value="F:hydrolase activity, hydrolyzing O-glycosyl compounds"/>
    <property type="evidence" value="ECO:0007669"/>
    <property type="project" value="InterPro"/>
</dbReference>
<dbReference type="InterPro" id="IPR032311">
    <property type="entry name" value="DUF4982"/>
</dbReference>
<dbReference type="PANTHER" id="PTHR42732">
    <property type="entry name" value="BETA-GALACTOSIDASE"/>
    <property type="match status" value="1"/>
</dbReference>
<feature type="domain" description="Glycoside hydrolase family 2" evidence="8">
    <location>
        <begin position="815"/>
        <end position="917"/>
    </location>
</feature>
<keyword evidence="2 9" id="KW-0378">Hydrolase</keyword>
<evidence type="ECO:0000256" key="1">
    <source>
        <dbReference type="ARBA" id="ARBA00007401"/>
    </source>
</evidence>